<dbReference type="Proteomes" id="UP000887566">
    <property type="component" value="Unplaced"/>
</dbReference>
<dbReference type="EC" id="1.1.5.3" evidence="5"/>
<dbReference type="Pfam" id="PF13499">
    <property type="entry name" value="EF-hand_7"/>
    <property type="match status" value="1"/>
</dbReference>
<keyword evidence="15" id="KW-1185">Reference proteome</keyword>
<keyword evidence="7" id="KW-0479">Metal-binding</keyword>
<dbReference type="AlphaFoldDB" id="A0A914WYN1"/>
<keyword evidence="10" id="KW-0106">Calcium</keyword>
<dbReference type="FunFam" id="1.10.8.870:FF:000001">
    <property type="entry name" value="Glycerol-3-phosphate dehydrogenase"/>
    <property type="match status" value="1"/>
</dbReference>
<dbReference type="InterPro" id="IPR000447">
    <property type="entry name" value="G3P_DH_FAD-dep"/>
</dbReference>
<organism evidence="15 16">
    <name type="scientific">Plectus sambesii</name>
    <dbReference type="NCBI Taxonomy" id="2011161"/>
    <lineage>
        <taxon>Eukaryota</taxon>
        <taxon>Metazoa</taxon>
        <taxon>Ecdysozoa</taxon>
        <taxon>Nematoda</taxon>
        <taxon>Chromadorea</taxon>
        <taxon>Plectida</taxon>
        <taxon>Plectina</taxon>
        <taxon>Plectoidea</taxon>
        <taxon>Plectidae</taxon>
        <taxon>Plectus</taxon>
    </lineage>
</organism>
<proteinExistence type="inferred from homology"/>
<dbReference type="GO" id="GO:0006072">
    <property type="term" value="P:glycerol-3-phosphate metabolic process"/>
    <property type="evidence" value="ECO:0007669"/>
    <property type="project" value="InterPro"/>
</dbReference>
<reference evidence="16" key="1">
    <citation type="submission" date="2022-11" db="UniProtKB">
        <authorList>
            <consortium name="WormBaseParasite"/>
        </authorList>
    </citation>
    <scope>IDENTIFICATION</scope>
</reference>
<evidence type="ECO:0000256" key="4">
    <source>
        <dbReference type="ARBA" id="ARBA00007330"/>
    </source>
</evidence>
<dbReference type="Gene3D" id="1.10.238.10">
    <property type="entry name" value="EF-hand"/>
    <property type="match status" value="1"/>
</dbReference>
<dbReference type="Pfam" id="PF16901">
    <property type="entry name" value="DAO_C"/>
    <property type="match status" value="1"/>
</dbReference>
<keyword evidence="11" id="KW-0809">Transit peptide</keyword>
<dbReference type="InterPro" id="IPR002048">
    <property type="entry name" value="EF_hand_dom"/>
</dbReference>
<keyword evidence="13" id="KW-0496">Mitochondrion</keyword>
<dbReference type="InterPro" id="IPR031656">
    <property type="entry name" value="DAO_C"/>
</dbReference>
<comment type="cofactor">
    <cofactor evidence="1">
        <name>FAD</name>
        <dbReference type="ChEBI" id="CHEBI:57692"/>
    </cofactor>
</comment>
<comment type="similarity">
    <text evidence="4">Belongs to the FAD-dependent glycerol-3-phosphate dehydrogenase family.</text>
</comment>
<evidence type="ECO:0000256" key="5">
    <source>
        <dbReference type="ARBA" id="ARBA00013029"/>
    </source>
</evidence>
<dbReference type="WBParaSite" id="PSAMB.scaffold5931size10554.g27552.t1">
    <property type="protein sequence ID" value="PSAMB.scaffold5931size10554.g27552.t1"/>
    <property type="gene ID" value="PSAMB.scaffold5931size10554.g27552"/>
</dbReference>
<evidence type="ECO:0000256" key="8">
    <source>
        <dbReference type="ARBA" id="ARBA00022737"/>
    </source>
</evidence>
<feature type="domain" description="EF-hand" evidence="14">
    <location>
        <begin position="227"/>
        <end position="262"/>
    </location>
</feature>
<evidence type="ECO:0000256" key="1">
    <source>
        <dbReference type="ARBA" id="ARBA00001974"/>
    </source>
</evidence>
<dbReference type="CDD" id="cd00051">
    <property type="entry name" value="EFh"/>
    <property type="match status" value="1"/>
</dbReference>
<evidence type="ECO:0000259" key="14">
    <source>
        <dbReference type="PROSITE" id="PS50222"/>
    </source>
</evidence>
<evidence type="ECO:0000256" key="9">
    <source>
        <dbReference type="ARBA" id="ARBA00022827"/>
    </source>
</evidence>
<dbReference type="PANTHER" id="PTHR11985:SF15">
    <property type="entry name" value="GLYCEROL-3-PHOSPHATE DEHYDROGENASE, MITOCHONDRIAL"/>
    <property type="match status" value="1"/>
</dbReference>
<evidence type="ECO:0000256" key="12">
    <source>
        <dbReference type="ARBA" id="ARBA00023002"/>
    </source>
</evidence>
<accession>A0A914WYN1</accession>
<evidence type="ECO:0000256" key="2">
    <source>
        <dbReference type="ARBA" id="ARBA00004173"/>
    </source>
</evidence>
<evidence type="ECO:0000256" key="6">
    <source>
        <dbReference type="ARBA" id="ARBA00022630"/>
    </source>
</evidence>
<sequence>MVSEVCAKIGHEKREREILSFSLLHILDEVAYAFKRRLPFMTFNWRSVKKAEHNETLFLIQVAQHLATTYGDRAYSVAKLCKLTGKRWPIVGKRLHGEFPYLEAEVHYAIREYACTAVDVLARRLRLAFLNTYAAHEILPFVVETMGKDLGWSAAEKERQTVAARRFIDLEMGQEARAQSVDNTPLNLTRAEMQQAKERFNQLDRDRKGHITVNDLRRHFRDHGEKLDERLLHELLNEVDLNKNGEIELMEFLQLYSGLKGGQISQNRLVRYLDTTESQAIPVVRSGGGL</sequence>
<evidence type="ECO:0000313" key="15">
    <source>
        <dbReference type="Proteomes" id="UP000887566"/>
    </source>
</evidence>
<keyword evidence="8" id="KW-0677">Repeat</keyword>
<dbReference type="SUPFAM" id="SSF47473">
    <property type="entry name" value="EF-hand"/>
    <property type="match status" value="1"/>
</dbReference>
<evidence type="ECO:0000256" key="10">
    <source>
        <dbReference type="ARBA" id="ARBA00022837"/>
    </source>
</evidence>
<evidence type="ECO:0000256" key="3">
    <source>
        <dbReference type="ARBA" id="ARBA00004745"/>
    </source>
</evidence>
<evidence type="ECO:0000256" key="13">
    <source>
        <dbReference type="ARBA" id="ARBA00023128"/>
    </source>
</evidence>
<comment type="subcellular location">
    <subcellularLocation>
        <location evidence="2">Mitochondrion</location>
    </subcellularLocation>
</comment>
<evidence type="ECO:0000256" key="11">
    <source>
        <dbReference type="ARBA" id="ARBA00022946"/>
    </source>
</evidence>
<feature type="domain" description="EF-hand" evidence="14">
    <location>
        <begin position="191"/>
        <end position="226"/>
    </location>
</feature>
<protein>
    <recommendedName>
        <fullName evidence="5">glycerol-3-phosphate dehydrogenase</fullName>
        <ecNumber evidence="5">1.1.5.3</ecNumber>
    </recommendedName>
</protein>
<dbReference type="PROSITE" id="PS00018">
    <property type="entry name" value="EF_HAND_1"/>
    <property type="match status" value="1"/>
</dbReference>
<dbReference type="GO" id="GO:0004368">
    <property type="term" value="F:glycerol-3-phosphate dehydrogenase (quinone) activity"/>
    <property type="evidence" value="ECO:0007669"/>
    <property type="project" value="UniProtKB-EC"/>
</dbReference>
<keyword evidence="12" id="KW-0560">Oxidoreductase</keyword>
<keyword evidence="9" id="KW-0274">FAD</keyword>
<dbReference type="PANTHER" id="PTHR11985">
    <property type="entry name" value="GLYCEROL-3-PHOSPHATE DEHYDROGENASE"/>
    <property type="match status" value="1"/>
</dbReference>
<dbReference type="Gene3D" id="1.10.8.870">
    <property type="entry name" value="Alpha-glycerophosphate oxidase, cap domain"/>
    <property type="match status" value="1"/>
</dbReference>
<dbReference type="InterPro" id="IPR011992">
    <property type="entry name" value="EF-hand-dom_pair"/>
</dbReference>
<evidence type="ECO:0000256" key="7">
    <source>
        <dbReference type="ARBA" id="ARBA00022723"/>
    </source>
</evidence>
<dbReference type="PROSITE" id="PS50222">
    <property type="entry name" value="EF_HAND_2"/>
    <property type="match status" value="2"/>
</dbReference>
<dbReference type="GO" id="GO:0005509">
    <property type="term" value="F:calcium ion binding"/>
    <property type="evidence" value="ECO:0007669"/>
    <property type="project" value="InterPro"/>
</dbReference>
<dbReference type="InterPro" id="IPR018247">
    <property type="entry name" value="EF_Hand_1_Ca_BS"/>
</dbReference>
<dbReference type="InterPro" id="IPR038299">
    <property type="entry name" value="DAO_C_sf"/>
</dbReference>
<dbReference type="GO" id="GO:0005739">
    <property type="term" value="C:mitochondrion"/>
    <property type="evidence" value="ECO:0007669"/>
    <property type="project" value="UniProtKB-SubCell"/>
</dbReference>
<name>A0A914WYN1_9BILA</name>
<dbReference type="SMART" id="SM00054">
    <property type="entry name" value="EFh"/>
    <property type="match status" value="2"/>
</dbReference>
<evidence type="ECO:0000313" key="16">
    <source>
        <dbReference type="WBParaSite" id="PSAMB.scaffold5931size10554.g27552.t1"/>
    </source>
</evidence>
<comment type="pathway">
    <text evidence="3">Polyol metabolism; glycerol degradation.</text>
</comment>
<keyword evidence="6" id="KW-0285">Flavoprotein</keyword>